<proteinExistence type="predicted"/>
<dbReference type="EMBL" id="FUEG01000009">
    <property type="protein sequence ID" value="SJL08187.1"/>
    <property type="molecule type" value="Genomic_DNA"/>
</dbReference>
<evidence type="ECO:0000313" key="3">
    <source>
        <dbReference type="Proteomes" id="UP000219338"/>
    </source>
</evidence>
<reference evidence="3" key="1">
    <citation type="journal article" date="2017" name="Nat. Ecol. Evol.">
        <title>Genome expansion and lineage-specific genetic innovations in the forest pathogenic fungi Armillaria.</title>
        <authorList>
            <person name="Sipos G."/>
            <person name="Prasanna A.N."/>
            <person name="Walter M.C."/>
            <person name="O'Connor E."/>
            <person name="Balint B."/>
            <person name="Krizsan K."/>
            <person name="Kiss B."/>
            <person name="Hess J."/>
            <person name="Varga T."/>
            <person name="Slot J."/>
            <person name="Riley R."/>
            <person name="Boka B."/>
            <person name="Rigling D."/>
            <person name="Barry K."/>
            <person name="Lee J."/>
            <person name="Mihaltcheva S."/>
            <person name="LaButti K."/>
            <person name="Lipzen A."/>
            <person name="Waldron R."/>
            <person name="Moloney N.M."/>
            <person name="Sperisen C."/>
            <person name="Kredics L."/>
            <person name="Vagvoelgyi C."/>
            <person name="Patrignani A."/>
            <person name="Fitzpatrick D."/>
            <person name="Nagy I."/>
            <person name="Doyle S."/>
            <person name="Anderson J.B."/>
            <person name="Grigoriev I.V."/>
            <person name="Gueldener U."/>
            <person name="Muensterkoetter M."/>
            <person name="Nagy L.G."/>
        </authorList>
    </citation>
    <scope>NUCLEOTIDE SEQUENCE [LARGE SCALE GENOMIC DNA]</scope>
    <source>
        <strain evidence="3">C18/9</strain>
    </source>
</reference>
<keyword evidence="3" id="KW-1185">Reference proteome</keyword>
<feature type="compositionally biased region" description="Gly residues" evidence="1">
    <location>
        <begin position="1"/>
        <end position="10"/>
    </location>
</feature>
<gene>
    <name evidence="2" type="ORF">ARMOST_11550</name>
</gene>
<dbReference type="OrthoDB" id="10638126at2759"/>
<evidence type="ECO:0000313" key="2">
    <source>
        <dbReference type="EMBL" id="SJL08187.1"/>
    </source>
</evidence>
<dbReference type="Proteomes" id="UP000219338">
    <property type="component" value="Unassembled WGS sequence"/>
</dbReference>
<evidence type="ECO:0000256" key="1">
    <source>
        <dbReference type="SAM" id="MobiDB-lite"/>
    </source>
</evidence>
<name>A0A284RHI7_ARMOS</name>
<organism evidence="2 3">
    <name type="scientific">Armillaria ostoyae</name>
    <name type="common">Armillaria root rot fungus</name>
    <dbReference type="NCBI Taxonomy" id="47428"/>
    <lineage>
        <taxon>Eukaryota</taxon>
        <taxon>Fungi</taxon>
        <taxon>Dikarya</taxon>
        <taxon>Basidiomycota</taxon>
        <taxon>Agaricomycotina</taxon>
        <taxon>Agaricomycetes</taxon>
        <taxon>Agaricomycetidae</taxon>
        <taxon>Agaricales</taxon>
        <taxon>Marasmiineae</taxon>
        <taxon>Physalacriaceae</taxon>
        <taxon>Armillaria</taxon>
    </lineage>
</organism>
<protein>
    <submittedName>
        <fullName evidence="2">Uncharacterized protein</fullName>
    </submittedName>
</protein>
<sequence>MQGIVQNGGGGRERLPPTRLADNGMKLEIGPLLYTSYSYSDQKFHGQVKENQPELTPAPTPSYAPIRCHRQSHRRTVFPPNSSKPPVIPSLALPLPSAPYIGTVDVASPSKIMIPSPPGATHDDAIGIATYKADSAPAPSSSTKPKFAISVKNMIRSSLECPLSSLPFLGNPSSVHHVLMGISIEELPKKGSSAVDILLLGAADCKACQARETSTWTIRFKVSLSELSNRTNKQNVPVVLQYAFLTFVRCARFGSSHYDEAILLVSHLNLLRRSSITSGTTKTPVPSSTDCSTSAPAYTFFHTIELKYVPRAVLPKYPPHDPIPIFAAKPSYAPPRYAGIPLSVVPALPRVQLHGLTSLDLSHLRFRRDALTTMHGTLFHTSVVDFLIHRRERISVFHIHLCACGVEVIDIQIRETGIDEILQSRRLWQDICARCKASTSCFAEALSAVKSMLFGYVPIRGCIVSSSMEEERHEKGARETRADGADV</sequence>
<accession>A0A284RHI7</accession>
<dbReference type="AlphaFoldDB" id="A0A284RHI7"/>
<feature type="region of interest" description="Disordered" evidence="1">
    <location>
        <begin position="1"/>
        <end position="21"/>
    </location>
</feature>